<keyword evidence="6 8" id="KW-0472">Membrane</keyword>
<evidence type="ECO:0000256" key="2">
    <source>
        <dbReference type="ARBA" id="ARBA00022475"/>
    </source>
</evidence>
<feature type="transmembrane region" description="Helical" evidence="8">
    <location>
        <begin position="103"/>
        <end position="124"/>
    </location>
</feature>
<keyword evidence="10" id="KW-1185">Reference proteome</keyword>
<sequence>MNPATEDDARDPSSRSGYKPLLLLGAVAVVMTAVQAALLRSTSIWMADFGVYDAAGRAVRNGVPLYDLVVESSAFGDMEYTYPPFAALLFTPMSILAQGLSQVLWVFVCVVALSLVCWITLGWCGIADRSRRLRWSAVGTIAGSLLVPVLASTTLGQINMVLLALLLLDAAGVVPQRWRGVATGVAAGIKLWPLLFLVYNLCIGRRADAARGLAAFVATLAVGFVALPTDSRTYWFDGVFLQANRVADLADVQNQSLPGLLARASQTFATSHWWLLVSAVAGVAGLIGAAAVHRRGNDLVATIVVGYTALLVSPVTWPHHFVWIVPTLIWLCCASWRCVSRVARVLTIATAVWFYVPLFVVAVPTEWTAEGRSFAISEQVVLAATGYLVVTVVALVSLPVWLPTLAPSSEDDLTR</sequence>
<dbReference type="Proteomes" id="UP000655868">
    <property type="component" value="Unassembled WGS sequence"/>
</dbReference>
<proteinExistence type="inferred from homology"/>
<evidence type="ECO:0000256" key="8">
    <source>
        <dbReference type="SAM" id="Phobius"/>
    </source>
</evidence>
<comment type="similarity">
    <text evidence="7">Belongs to the glycosyltransferase 87 family.</text>
</comment>
<feature type="transmembrane region" description="Helical" evidence="8">
    <location>
        <begin position="299"/>
        <end position="315"/>
    </location>
</feature>
<feature type="transmembrane region" description="Helical" evidence="8">
    <location>
        <begin position="384"/>
        <end position="406"/>
    </location>
</feature>
<feature type="transmembrane region" description="Helical" evidence="8">
    <location>
        <begin position="21"/>
        <end position="39"/>
    </location>
</feature>
<feature type="transmembrane region" description="Helical" evidence="8">
    <location>
        <begin position="346"/>
        <end position="364"/>
    </location>
</feature>
<keyword evidence="4 8" id="KW-0812">Transmembrane</keyword>
<evidence type="ECO:0000256" key="3">
    <source>
        <dbReference type="ARBA" id="ARBA00022679"/>
    </source>
</evidence>
<evidence type="ECO:0000256" key="5">
    <source>
        <dbReference type="ARBA" id="ARBA00022989"/>
    </source>
</evidence>
<dbReference type="EMBL" id="JAEMNV010000001">
    <property type="protein sequence ID" value="MBJ8337498.1"/>
    <property type="molecule type" value="Genomic_DNA"/>
</dbReference>
<feature type="transmembrane region" description="Helical" evidence="8">
    <location>
        <begin position="145"/>
        <end position="168"/>
    </location>
</feature>
<evidence type="ECO:0000313" key="9">
    <source>
        <dbReference type="EMBL" id="MBJ8337498.1"/>
    </source>
</evidence>
<dbReference type="Pfam" id="PF09594">
    <property type="entry name" value="GT87"/>
    <property type="match status" value="1"/>
</dbReference>
<dbReference type="InterPro" id="IPR018584">
    <property type="entry name" value="GT87"/>
</dbReference>
<accession>A0A934NLM6</accession>
<protein>
    <submittedName>
        <fullName evidence="9">DUF2029 domain-containing protein</fullName>
    </submittedName>
</protein>
<comment type="caution">
    <text evidence="9">The sequence shown here is derived from an EMBL/GenBank/DDBJ whole genome shotgun (WGS) entry which is preliminary data.</text>
</comment>
<evidence type="ECO:0000256" key="4">
    <source>
        <dbReference type="ARBA" id="ARBA00022692"/>
    </source>
</evidence>
<keyword evidence="3" id="KW-0808">Transferase</keyword>
<dbReference type="GO" id="GO:0005886">
    <property type="term" value="C:plasma membrane"/>
    <property type="evidence" value="ECO:0007669"/>
    <property type="project" value="UniProtKB-SubCell"/>
</dbReference>
<dbReference type="RefSeq" id="WP_199701201.1">
    <property type="nucleotide sequence ID" value="NZ_JAEMNV010000001.1"/>
</dbReference>
<organism evidence="9 10">
    <name type="scientific">Antrihabitans stalagmiti</name>
    <dbReference type="NCBI Taxonomy" id="2799499"/>
    <lineage>
        <taxon>Bacteria</taxon>
        <taxon>Bacillati</taxon>
        <taxon>Actinomycetota</taxon>
        <taxon>Actinomycetes</taxon>
        <taxon>Mycobacteriales</taxon>
        <taxon>Nocardiaceae</taxon>
        <taxon>Antrihabitans</taxon>
    </lineage>
</organism>
<feature type="transmembrane region" description="Helical" evidence="8">
    <location>
        <begin position="209"/>
        <end position="227"/>
    </location>
</feature>
<name>A0A934NLM6_9NOCA</name>
<dbReference type="GO" id="GO:0016758">
    <property type="term" value="F:hexosyltransferase activity"/>
    <property type="evidence" value="ECO:0007669"/>
    <property type="project" value="InterPro"/>
</dbReference>
<evidence type="ECO:0000256" key="6">
    <source>
        <dbReference type="ARBA" id="ARBA00023136"/>
    </source>
</evidence>
<evidence type="ECO:0000256" key="1">
    <source>
        <dbReference type="ARBA" id="ARBA00004651"/>
    </source>
</evidence>
<reference evidence="9" key="1">
    <citation type="submission" date="2020-12" db="EMBL/GenBank/DDBJ databases">
        <title>Antrihabitans popcorni sp. nov. and Antrihabitans auranticaus sp. nov., isolated from a larva cave.</title>
        <authorList>
            <person name="Lee S.D."/>
            <person name="Kim I.S."/>
        </authorList>
    </citation>
    <scope>NUCLEOTIDE SEQUENCE</scope>
    <source>
        <strain evidence="9">YC3-6</strain>
    </source>
</reference>
<keyword evidence="5 8" id="KW-1133">Transmembrane helix</keyword>
<feature type="transmembrane region" description="Helical" evidence="8">
    <location>
        <begin position="273"/>
        <end position="292"/>
    </location>
</feature>
<feature type="transmembrane region" description="Helical" evidence="8">
    <location>
        <begin position="180"/>
        <end position="202"/>
    </location>
</feature>
<evidence type="ECO:0000313" key="10">
    <source>
        <dbReference type="Proteomes" id="UP000655868"/>
    </source>
</evidence>
<keyword evidence="2" id="KW-1003">Cell membrane</keyword>
<gene>
    <name evidence="9" type="ORF">JGU71_01235</name>
</gene>
<comment type="subcellular location">
    <subcellularLocation>
        <location evidence="1">Cell membrane</location>
        <topology evidence="1">Multi-pass membrane protein</topology>
    </subcellularLocation>
</comment>
<dbReference type="AlphaFoldDB" id="A0A934NLM6"/>
<evidence type="ECO:0000256" key="7">
    <source>
        <dbReference type="ARBA" id="ARBA00024033"/>
    </source>
</evidence>